<evidence type="ECO:0000256" key="1">
    <source>
        <dbReference type="SAM" id="MobiDB-lite"/>
    </source>
</evidence>
<evidence type="ECO:0000313" key="3">
    <source>
        <dbReference type="EMBL" id="TDL17625.1"/>
    </source>
</evidence>
<dbReference type="OrthoDB" id="2143434at2759"/>
<dbReference type="AlphaFoldDB" id="A0A4Y7PR28"/>
<dbReference type="EMBL" id="ML170218">
    <property type="protein sequence ID" value="TDL17625.1"/>
    <property type="molecule type" value="Genomic_DNA"/>
</dbReference>
<organism evidence="3 4">
    <name type="scientific">Rickenella mellea</name>
    <dbReference type="NCBI Taxonomy" id="50990"/>
    <lineage>
        <taxon>Eukaryota</taxon>
        <taxon>Fungi</taxon>
        <taxon>Dikarya</taxon>
        <taxon>Basidiomycota</taxon>
        <taxon>Agaricomycotina</taxon>
        <taxon>Agaricomycetes</taxon>
        <taxon>Hymenochaetales</taxon>
        <taxon>Rickenellaceae</taxon>
        <taxon>Rickenella</taxon>
    </lineage>
</organism>
<dbReference type="PANTHER" id="PTHR34825">
    <property type="entry name" value="CONSERVED PROTEIN, WITH A WEAK D-GALACTARATE DEHYDRATASE/ALTRONATE HYDROLASE DOMAIN"/>
    <property type="match status" value="1"/>
</dbReference>
<dbReference type="PANTHER" id="PTHR34825:SF1">
    <property type="entry name" value="AAA-ATPASE-LIKE DOMAIN-CONTAINING PROTEIN"/>
    <property type="match status" value="1"/>
</dbReference>
<name>A0A4Y7PR28_9AGAM</name>
<dbReference type="Pfam" id="PF08011">
    <property type="entry name" value="PDDEXK_9"/>
    <property type="match status" value="1"/>
</dbReference>
<dbReference type="STRING" id="50990.A0A4Y7PR28"/>
<accession>A0A4Y7PR28</accession>
<reference evidence="3 4" key="1">
    <citation type="submission" date="2018-06" db="EMBL/GenBank/DDBJ databases">
        <title>A transcriptomic atlas of mushroom development highlights an independent origin of complex multicellularity.</title>
        <authorList>
            <consortium name="DOE Joint Genome Institute"/>
            <person name="Krizsan K."/>
            <person name="Almasi E."/>
            <person name="Merenyi Z."/>
            <person name="Sahu N."/>
            <person name="Viragh M."/>
            <person name="Koszo T."/>
            <person name="Mondo S."/>
            <person name="Kiss B."/>
            <person name="Balint B."/>
            <person name="Kues U."/>
            <person name="Barry K."/>
            <person name="Hegedus J.C."/>
            <person name="Henrissat B."/>
            <person name="Johnson J."/>
            <person name="Lipzen A."/>
            <person name="Ohm R."/>
            <person name="Nagy I."/>
            <person name="Pangilinan J."/>
            <person name="Yan J."/>
            <person name="Xiong Y."/>
            <person name="Grigoriev I.V."/>
            <person name="Hibbett D.S."/>
            <person name="Nagy L.G."/>
        </authorList>
    </citation>
    <scope>NUCLEOTIDE SEQUENCE [LARGE SCALE GENOMIC DNA]</scope>
    <source>
        <strain evidence="3 4">SZMC22713</strain>
    </source>
</reference>
<proteinExistence type="predicted"/>
<feature type="region of interest" description="Disordered" evidence="1">
    <location>
        <begin position="625"/>
        <end position="674"/>
    </location>
</feature>
<dbReference type="Pfam" id="PF09820">
    <property type="entry name" value="AAA-ATPase_like"/>
    <property type="match status" value="1"/>
</dbReference>
<feature type="compositionally biased region" description="Acidic residues" evidence="1">
    <location>
        <begin position="662"/>
        <end position="674"/>
    </location>
</feature>
<feature type="compositionally biased region" description="Acidic residues" evidence="1">
    <location>
        <begin position="644"/>
        <end position="654"/>
    </location>
</feature>
<dbReference type="VEuPathDB" id="FungiDB:BD410DRAFT_831361"/>
<gene>
    <name evidence="3" type="ORF">BD410DRAFT_831361</name>
</gene>
<evidence type="ECO:0000259" key="2">
    <source>
        <dbReference type="Pfam" id="PF09820"/>
    </source>
</evidence>
<dbReference type="Proteomes" id="UP000294933">
    <property type="component" value="Unassembled WGS sequence"/>
</dbReference>
<dbReference type="InterPro" id="IPR018631">
    <property type="entry name" value="AAA-ATPase-like_dom"/>
</dbReference>
<evidence type="ECO:0000313" key="4">
    <source>
        <dbReference type="Proteomes" id="UP000294933"/>
    </source>
</evidence>
<dbReference type="InterPro" id="IPR012547">
    <property type="entry name" value="PDDEXK_9"/>
</dbReference>
<protein>
    <submittedName>
        <fullName evidence="3">DUF1703-domain-containing protein</fullName>
    </submittedName>
</protein>
<feature type="domain" description="AAA-ATPase-like" evidence="2">
    <location>
        <begin position="37"/>
        <end position="257"/>
    </location>
</feature>
<sequence length="674" mass="76744">MQASNSSSSVSEDGTAKLFHGRLTTASQRYIDARKYKESVIDKTSVVSAFLRTEAPGFHLVLRPRRCGKTFTLSILKAFMAYQNPSEAHTTHEYFQDTFIYEPQHQKLIDEHHMKYPVIDLDLKNIRGTTFEEMLGTFQTLIERQFTCHLDLMRGHGKELPHKHAAKFMRYLNGEFSQPRQLGVALVFLSEVLRDAYDHSVLVLIDEYDAPTSASIEHKYTTQVNVFFGIVFSELLKSNTAVRGCLMVGIARVAKSGWMSGLNHIEVFSMHAQDDAYATSFLFTRGEVDLLLEESVAKNGKREPLSIDTLQKHYNSYKAFRQTGGPVLLFNPWSIVQAITKNAVRNFWTDTGYDPMLERQLWKTSKAFRDNVTSLVARESVSLTIDEQLSIRDLDKITEPAIWGLLYYSGYLSVAEFSEDGGLPSKFQIPNEEVRSEWDKWIHRYLSTDMQIPERDLDPLIGAIFNGDPVVLQSSLTGFLGRNLSYFVAGGHKEKVYQALLFGLLFAKIGGAFYVQMEQEAGAGRADITITPRDITKIIGFIFELKRVTVYAKTAKNTRRKRKTDQKLISDLETSVNEAMEQLNTRNYRSHLPLHVEMVYEFGISFAGKKCRVKGRWLRRKDNSEWTEIPSPHGDGVVEHYSFGDEEDDGDEDIPTVSEGDVTMDTETDVEMHE</sequence>
<keyword evidence="4" id="KW-1185">Reference proteome</keyword>